<keyword evidence="1" id="KW-0812">Transmembrane</keyword>
<organism evidence="2 3">
    <name type="scientific">Sporotomaculum syntrophicum</name>
    <dbReference type="NCBI Taxonomy" id="182264"/>
    <lineage>
        <taxon>Bacteria</taxon>
        <taxon>Bacillati</taxon>
        <taxon>Bacillota</taxon>
        <taxon>Clostridia</taxon>
        <taxon>Eubacteriales</taxon>
        <taxon>Desulfallaceae</taxon>
        <taxon>Sporotomaculum</taxon>
    </lineage>
</organism>
<evidence type="ECO:0000313" key="3">
    <source>
        <dbReference type="Proteomes" id="UP000798488"/>
    </source>
</evidence>
<gene>
    <name evidence="2" type="ORF">SPSYN_02648</name>
</gene>
<dbReference type="Proteomes" id="UP000798488">
    <property type="component" value="Unassembled WGS sequence"/>
</dbReference>
<feature type="transmembrane region" description="Helical" evidence="1">
    <location>
        <begin position="6"/>
        <end position="26"/>
    </location>
</feature>
<dbReference type="EMBL" id="LSRS01000006">
    <property type="protein sequence ID" value="KAF1084244.1"/>
    <property type="molecule type" value="Genomic_DNA"/>
</dbReference>
<sequence length="54" mass="6536">MMENWVIFYIFMSIFTFISIFAAIFAKPIKKTMKELDYYSDGKKTDHHIYIPYS</sequence>
<evidence type="ECO:0000313" key="2">
    <source>
        <dbReference type="EMBL" id="KAF1084244.1"/>
    </source>
</evidence>
<dbReference type="RefSeq" id="WP_161822925.1">
    <property type="nucleotide sequence ID" value="NZ_LSRS01000006.1"/>
</dbReference>
<comment type="caution">
    <text evidence="2">The sequence shown here is derived from an EMBL/GenBank/DDBJ whole genome shotgun (WGS) entry which is preliminary data.</text>
</comment>
<keyword evidence="1" id="KW-0472">Membrane</keyword>
<reference evidence="2" key="1">
    <citation type="submission" date="2016-02" db="EMBL/GenBank/DDBJ databases">
        <title>Draft Genome Sequence of Sporotomaculum syntrophicum Strain FB, a Syntrophic Benzoate Degrader.</title>
        <authorList>
            <person name="Nobu M.K."/>
            <person name="Narihiro T."/>
            <person name="Qiu Y.-L."/>
            <person name="Ohashi A."/>
            <person name="Liu W.-T."/>
            <person name="Yuji S."/>
        </authorList>
    </citation>
    <scope>NUCLEOTIDE SEQUENCE</scope>
    <source>
        <strain evidence="2">FB</strain>
    </source>
</reference>
<accession>A0A9D2WN45</accession>
<keyword evidence="1" id="KW-1133">Transmembrane helix</keyword>
<keyword evidence="3" id="KW-1185">Reference proteome</keyword>
<proteinExistence type="predicted"/>
<protein>
    <submittedName>
        <fullName evidence="2">Uncharacterized protein</fullName>
    </submittedName>
</protein>
<evidence type="ECO:0000256" key="1">
    <source>
        <dbReference type="SAM" id="Phobius"/>
    </source>
</evidence>
<dbReference type="AlphaFoldDB" id="A0A9D2WN45"/>
<name>A0A9D2WN45_9FIRM</name>